<feature type="compositionally biased region" description="Basic and acidic residues" evidence="10">
    <location>
        <begin position="2856"/>
        <end position="2881"/>
    </location>
</feature>
<evidence type="ECO:0000256" key="2">
    <source>
        <dbReference type="ARBA" id="ARBA00022692"/>
    </source>
</evidence>
<reference evidence="14" key="1">
    <citation type="submission" date="2023-10" db="EMBL/GenBank/DDBJ databases">
        <title>Genome assemblies of two species of porcelain crab, Petrolisthes cinctipes and Petrolisthes manimaculis (Anomura: Porcellanidae).</title>
        <authorList>
            <person name="Angst P."/>
        </authorList>
    </citation>
    <scope>NUCLEOTIDE SEQUENCE</scope>
    <source>
        <strain evidence="14">PB745_01</strain>
        <tissue evidence="14">Gill</tissue>
    </source>
</reference>
<protein>
    <recommendedName>
        <fullName evidence="13">SRCR domain-containing protein</fullName>
    </recommendedName>
</protein>
<feature type="disulfide bond" evidence="9">
    <location>
        <begin position="1062"/>
        <end position="1072"/>
    </location>
</feature>
<evidence type="ECO:0000259" key="13">
    <source>
        <dbReference type="PROSITE" id="PS50287"/>
    </source>
</evidence>
<evidence type="ECO:0000256" key="5">
    <source>
        <dbReference type="ARBA" id="ARBA00022989"/>
    </source>
</evidence>
<dbReference type="Pfam" id="PF00530">
    <property type="entry name" value="SRCR"/>
    <property type="match status" value="3"/>
</dbReference>
<dbReference type="InterPro" id="IPR016187">
    <property type="entry name" value="CTDL_fold"/>
</dbReference>
<feature type="region of interest" description="Disordered" evidence="10">
    <location>
        <begin position="2946"/>
        <end position="2976"/>
    </location>
</feature>
<dbReference type="FunFam" id="3.10.250.10:FF:000016">
    <property type="entry name" value="Scavenger receptor cysteine-rich protein type 12"/>
    <property type="match status" value="2"/>
</dbReference>
<keyword evidence="5 11" id="KW-1133">Transmembrane helix</keyword>
<feature type="compositionally biased region" description="Basic and acidic residues" evidence="10">
    <location>
        <begin position="2806"/>
        <end position="2815"/>
    </location>
</feature>
<feature type="region of interest" description="Disordered" evidence="10">
    <location>
        <begin position="2787"/>
        <end position="2933"/>
    </location>
</feature>
<evidence type="ECO:0000256" key="9">
    <source>
        <dbReference type="PROSITE-ProRule" id="PRU00196"/>
    </source>
</evidence>
<dbReference type="GO" id="GO:0045217">
    <property type="term" value="P:cell-cell junction maintenance"/>
    <property type="evidence" value="ECO:0007669"/>
    <property type="project" value="TreeGrafter"/>
</dbReference>
<feature type="chain" id="PRO_5042154967" description="SRCR domain-containing protein" evidence="12">
    <location>
        <begin position="24"/>
        <end position="2976"/>
    </location>
</feature>
<feature type="compositionally biased region" description="Polar residues" evidence="10">
    <location>
        <begin position="2816"/>
        <end position="2837"/>
    </location>
</feature>
<dbReference type="SMART" id="SM00202">
    <property type="entry name" value="SR"/>
    <property type="match status" value="3"/>
</dbReference>
<sequence length="2976" mass="333722">MSMKWMLLVIWVTLLCAADVVNGEGGSIKENVVYDVSNSPYLVTQDIVIHQGAKLTINPGVTVKFDPGVGMTIRGVLQAEGTSSQRIVLTSSHPPQKPLAQPSLRLVDGPTPMQGRLQIFYKHKWRSICTNSRNWTIEDMSVACRQLGYSGGEYWEWQDRANNDTATMLYEEPRCSGIEDDITKCGAWNTHAMGGGVCDLHPDLGLTCKDEHALWKGTNHWRGLLFYHAEYDSQLYQENTLYQKVSKSSLKYVTIEYAGMGPGREAVSAVMSRSVPPQLINVDILRSAHSGINATLPGTFLHLRGGIIKDNAGYGVYVNTSTGSLLVDGGSRVTENWSDGVHYTFHRREPPRTASETFQDFCTGASNPNQAYPIVTVATQDIYSYNELNCQKEFFIQKMDFVFTVHFSYMQTEEDGAGTVEVRDRDSGGEILTMFEVRNNTFPPSVVSRGNSVWIKVTAKPRKLLVVFMEVIASKYKMFDVRVSDSYVADNSGHGVVAEHMRSLVHIHRTNLTHNLFGSGLNVRGGAGDVNITHSTITRNLGDGVNVTYEGGVQNITWSSITDNELRGVAVWFNESGQNTGIRHETAVAYTDISQNLDVGLRVGNFCRNNFVNISENQFTGGERGAAVEVESCWQRDGGMRVLQIGQNLFRENKRLALKISPAVNMNLTLEYNEFEANQHGTLLIYNEDKVELPGLPFSGRVFRNHFRDNTGWYVLRLALSLLGLDQSLLVDKNTIKGNVVKELYPTYQSRSRASGVVCVGSHNVVLYRNLIENPGSVYELASHTTDQSSPINATFNWLGSKFERDIFERVLDRRDRYNLALVIFHPFLLSSTNWETPVTETGQMSEPSFFDSTDDHIIGGEVNGEQTLHDGVYTVTRDIYIHETGTLTIAFGTTLEFADGMGMMVAGQLLTEGSGPRDVRFTRQGTSLREAELNRAAYYSGGDDVVSLSNNTADANITTLTDVRTLNDTTSTNGEEEEHVDDGPAIPVKLVGGHSSMEGRLMVYVNGMWGTVCKHGWTEYTAAVACQQMGYVVNPEDWLLQPANLPPEGQIASIVMSNVRCDEFDTDITRCRSDLYEELENSCSHSEDVGLRCHSGAWAGIRLGMTARESHIKGVVIEKAGLFDYTTRTFKPALQIDFHRHVIQDVEVRGNLQDGVGIIYTDQYAIANPEARVFRSCSFTRNGRHGVSLRQLGVNMTESDLEGNSGSGLHFNPFITRSEQRELAGWLKLQQNKYHTIPGTYNSVQLVINEPQYFITKTLRNQDVRFTLHVATTHSNVIGIQILNPVSPESTEQLVIYDYQQITDSKDIAAWNIRRDQTAFPTTSSSYSVTLDYESGPYALGDIIIVLTAVDRRDIAQAGDLRNFRSKWPMVHLQNTQIHNNNIGISSLHYNRYLTDDGDHLLRVANESMMLIDCQINNNQHQAMYALSPFRTRLDNDNIAEITFMLNGTTIRGNGRGIDQYSWDIRESNNLFHWVLEDTLMESNGGGGLVLALPYVWQYTENFTHTLYVNASTFRDNAQFQFTVDGHFARINMTYSKFEANTCERGLLTIQGMEKEMFIHDNEVMSNTGSYMVKFNTNSQSRILGSVYAYFEYNRVQGNRNLMKPNIYSSASTTHQPASYTIGVQGVQKVNITHNLLGSNDMDYELLAGLFTSRINNYLNVEANWWGSRRAQDIEQSIFDFDDWNNFALADFLPYLIENSLSAPVSSVGASINNEKTMDLDTLGGRLLHDLTLPKRSEPYVIKSDLTVMPGATLTIKPGAILEFYPSVGMLVLGRLEAIGHKHDKIIMKLADISTTQQYKRVSRQTKSSLEDVRLCVEGDCDGRRDGFLDIYNGTTKKWVPICDDRFTERNAEVVCRQLGFNPLHAHYARDKRIEMYPNALVRLSYWPDPIECDGTEEGLDECPLRMNGQILEHTYDCPWNGDFVYLWCGNLGTEADDTKEFWGGIRFSIPNFEHMDIYERIHDPNSPGHSHAHPLVHGRSRPSLVPPSVLEWVDVMGAGVLHNDKSPAIFSFHEAPLLRGVTVSGSAYDGLSVVSATDGFEMLYNRFENNMGVGVSLMGLTGETRETEESSFFPVSQLRLPYHAFGFIDACDATKELLVEERVILYYKYDNRPADCVKIFSSVFNVKNFGFRLLQFNMYDSNFPDEEIAHDRIILYDGDIYNQTTKTLAEVHARSGNHMRFFKTQGTSLSVEVHTTGASGKLGFLAEVVTLPVSDLGINRNILHNFTYNHYTNNVEGAVFVATAGEVNPWVCFSYSRFSDNGRRLYANITTTRAAVYLDLQNMQDVYFKNNLVRNNTGGLYILAGSVGAATKLQANITNNLFLTTQHWPALYMASRENSAYQHALLAYNDFSWAYSPYHDVITLAQVVSVFTHNYVHSNLGRHILDIYGFQKVRLPVYQTTSHNSLAKNVAVDPTYQGTVVAGSAGQQFVDNVFYNWDNAYELVAVNESMSGLSRSDVWKTPIDAQNNWWGFNTSVAVSGRIHDKTDDETLLRVDFSKWKLNNYTLLKGCEPGYTLIGDACYLYVGAPLTHTEASNFCKRDNASLPFLQKWYWEVQHWLLEQQPQYLWQYDMVWVQHLDIITGCAAFVNRQVRSVDCNLNLPFICESDPDKTIDKFAWTSDPLAVAAIAVTIGCIVLVIACVSCWCCKSRQRRKERIWRRNSIRASIRSNRSALSTTTSGGFSDIGQRRIIEDPQRAVPMKGNETGGAARMTNGLSGSFDSIAKSQLNSSVDDEDPSYVVYEETTQSPPGYSSTTLDNRFIGDPNLENENVNMLVRPSFNMTFQNQGFRDTSREPSSALLNDNVPHHHWDTHNNEQPSSATSSFKQDSSHASTPQLGGGGGGGGSSSAATDSTLDMKKDLGYPNHHDPGFHQVDPHFDSQYDPVNEQYNPSYDPQQDPHLMDTLPRNPEPDNFLHDDQNQVPHFGINHQMPPQHYVSANVLTPESVGSVTPSEDIPNALTEQDRSYSQPLETAM</sequence>
<evidence type="ECO:0000256" key="4">
    <source>
        <dbReference type="ARBA" id="ARBA00022737"/>
    </source>
</evidence>
<dbReference type="EMBL" id="JAWQEG010002062">
    <property type="protein sequence ID" value="KAK3874790.1"/>
    <property type="molecule type" value="Genomic_DNA"/>
</dbReference>
<keyword evidence="6 11" id="KW-0472">Membrane</keyword>
<feature type="domain" description="SRCR" evidence="13">
    <location>
        <begin position="1814"/>
        <end position="1931"/>
    </location>
</feature>
<organism evidence="14 15">
    <name type="scientific">Petrolisthes cinctipes</name>
    <name type="common">Flat porcelain crab</name>
    <dbReference type="NCBI Taxonomy" id="88211"/>
    <lineage>
        <taxon>Eukaryota</taxon>
        <taxon>Metazoa</taxon>
        <taxon>Ecdysozoa</taxon>
        <taxon>Arthropoda</taxon>
        <taxon>Crustacea</taxon>
        <taxon>Multicrustacea</taxon>
        <taxon>Malacostraca</taxon>
        <taxon>Eumalacostraca</taxon>
        <taxon>Eucarida</taxon>
        <taxon>Decapoda</taxon>
        <taxon>Pleocyemata</taxon>
        <taxon>Anomura</taxon>
        <taxon>Galatheoidea</taxon>
        <taxon>Porcellanidae</taxon>
        <taxon>Petrolisthes</taxon>
    </lineage>
</organism>
<accession>A0AAE1FJV2</accession>
<evidence type="ECO:0000313" key="15">
    <source>
        <dbReference type="Proteomes" id="UP001286313"/>
    </source>
</evidence>
<dbReference type="InterPro" id="IPR012334">
    <property type="entry name" value="Pectin_lyas_fold"/>
</dbReference>
<dbReference type="PANTHER" id="PTHR47653">
    <property type="entry name" value="PROTEIN BARK BEETLE"/>
    <property type="match status" value="1"/>
</dbReference>
<feature type="domain" description="SRCR" evidence="13">
    <location>
        <begin position="989"/>
        <end position="1095"/>
    </location>
</feature>
<keyword evidence="8" id="KW-0325">Glycoprotein</keyword>
<dbReference type="Gene3D" id="2.160.20.10">
    <property type="entry name" value="Single-stranded right-handed beta-helix, Pectin lyase-like"/>
    <property type="match status" value="1"/>
</dbReference>
<dbReference type="Gene3D" id="3.10.250.10">
    <property type="entry name" value="SRCR-like domain"/>
    <property type="match status" value="3"/>
</dbReference>
<dbReference type="InterPro" id="IPR036772">
    <property type="entry name" value="SRCR-like_dom_sf"/>
</dbReference>
<evidence type="ECO:0000256" key="6">
    <source>
        <dbReference type="ARBA" id="ARBA00023136"/>
    </source>
</evidence>
<dbReference type="InterPro" id="IPR011050">
    <property type="entry name" value="Pectin_lyase_fold/virulence"/>
</dbReference>
<evidence type="ECO:0000313" key="14">
    <source>
        <dbReference type="EMBL" id="KAK3874790.1"/>
    </source>
</evidence>
<evidence type="ECO:0000256" key="10">
    <source>
        <dbReference type="SAM" id="MobiDB-lite"/>
    </source>
</evidence>
<dbReference type="PROSITE" id="PS50287">
    <property type="entry name" value="SRCR_2"/>
    <property type="match status" value="3"/>
</dbReference>
<evidence type="ECO:0000256" key="1">
    <source>
        <dbReference type="ARBA" id="ARBA00004167"/>
    </source>
</evidence>
<feature type="disulfide bond" evidence="9">
    <location>
        <begin position="1894"/>
        <end position="1904"/>
    </location>
</feature>
<feature type="signal peptide" evidence="12">
    <location>
        <begin position="1"/>
        <end position="23"/>
    </location>
</feature>
<dbReference type="SUPFAM" id="SSF51126">
    <property type="entry name" value="Pectin lyase-like"/>
    <property type="match status" value="1"/>
</dbReference>
<dbReference type="Gene3D" id="3.10.100.10">
    <property type="entry name" value="Mannose-Binding Protein A, subunit A"/>
    <property type="match status" value="1"/>
</dbReference>
<feature type="compositionally biased region" description="Gly residues" evidence="10">
    <location>
        <begin position="2838"/>
        <end position="2847"/>
    </location>
</feature>
<keyword evidence="4" id="KW-0677">Repeat</keyword>
<keyword evidence="15" id="KW-1185">Reference proteome</keyword>
<feature type="compositionally biased region" description="Basic and acidic residues" evidence="10">
    <location>
        <begin position="2910"/>
        <end position="2920"/>
    </location>
</feature>
<comment type="subcellular location">
    <subcellularLocation>
        <location evidence="1">Membrane</location>
        <topology evidence="1">Single-pass membrane protein</topology>
    </subcellularLocation>
</comment>
<name>A0AAE1FJV2_PETCI</name>
<feature type="compositionally biased region" description="Polar residues" evidence="10">
    <location>
        <begin position="2787"/>
        <end position="2802"/>
    </location>
</feature>
<comment type="caution">
    <text evidence="9">Lacks conserved residue(s) required for the propagation of feature annotation.</text>
</comment>
<dbReference type="InterPro" id="IPR053243">
    <property type="entry name" value="SJ_maturation_regulator"/>
</dbReference>
<comment type="caution">
    <text evidence="14">The sequence shown here is derived from an EMBL/GenBank/DDBJ whole genome shotgun (WGS) entry which is preliminary data.</text>
</comment>
<dbReference type="InterPro" id="IPR006626">
    <property type="entry name" value="PbH1"/>
</dbReference>
<evidence type="ECO:0000256" key="8">
    <source>
        <dbReference type="ARBA" id="ARBA00023180"/>
    </source>
</evidence>
<dbReference type="InterPro" id="IPR016186">
    <property type="entry name" value="C-type_lectin-like/link_sf"/>
</dbReference>
<keyword evidence="2 11" id="KW-0812">Transmembrane</keyword>
<feature type="domain" description="SRCR" evidence="13">
    <location>
        <begin position="104"/>
        <end position="209"/>
    </location>
</feature>
<gene>
    <name evidence="14" type="ORF">Pcinc_020300</name>
</gene>
<keyword evidence="3 12" id="KW-0732">Signal</keyword>
<dbReference type="SUPFAM" id="SSF56487">
    <property type="entry name" value="SRCR-like"/>
    <property type="match status" value="3"/>
</dbReference>
<dbReference type="GO" id="GO:0016020">
    <property type="term" value="C:membrane"/>
    <property type="evidence" value="ECO:0007669"/>
    <property type="project" value="UniProtKB-SubCell"/>
</dbReference>
<evidence type="ECO:0000256" key="7">
    <source>
        <dbReference type="ARBA" id="ARBA00023157"/>
    </source>
</evidence>
<keyword evidence="7 9" id="KW-1015">Disulfide bond</keyword>
<proteinExistence type="predicted"/>
<dbReference type="PRINTS" id="PR00258">
    <property type="entry name" value="SPERACTRCPTR"/>
</dbReference>
<feature type="transmembrane region" description="Helical" evidence="11">
    <location>
        <begin position="2625"/>
        <end position="2649"/>
    </location>
</feature>
<evidence type="ECO:0000256" key="11">
    <source>
        <dbReference type="SAM" id="Phobius"/>
    </source>
</evidence>
<evidence type="ECO:0000256" key="12">
    <source>
        <dbReference type="SAM" id="SignalP"/>
    </source>
</evidence>
<dbReference type="Proteomes" id="UP001286313">
    <property type="component" value="Unassembled WGS sequence"/>
</dbReference>
<feature type="compositionally biased region" description="Polar residues" evidence="10">
    <location>
        <begin position="2967"/>
        <end position="2976"/>
    </location>
</feature>
<dbReference type="PANTHER" id="PTHR47653:SF1">
    <property type="entry name" value="DELETED IN MALIGNANT BRAIN TUMORS 1 PROTEIN"/>
    <property type="match status" value="1"/>
</dbReference>
<dbReference type="SMART" id="SM00710">
    <property type="entry name" value="PbH1"/>
    <property type="match status" value="13"/>
</dbReference>
<dbReference type="InterPro" id="IPR001190">
    <property type="entry name" value="SRCR"/>
</dbReference>
<feature type="disulfide bond" evidence="9">
    <location>
        <begin position="175"/>
        <end position="185"/>
    </location>
</feature>
<dbReference type="SUPFAM" id="SSF56436">
    <property type="entry name" value="C-type lectin-like"/>
    <property type="match status" value="1"/>
</dbReference>
<evidence type="ECO:0000256" key="3">
    <source>
        <dbReference type="ARBA" id="ARBA00022729"/>
    </source>
</evidence>